<dbReference type="PROSITE" id="PS00211">
    <property type="entry name" value="ABC_TRANSPORTER_1"/>
    <property type="match status" value="2"/>
</dbReference>
<dbReference type="SUPFAM" id="SSF52540">
    <property type="entry name" value="P-loop containing nucleoside triphosphate hydrolases"/>
    <property type="match status" value="2"/>
</dbReference>
<feature type="domain" description="ABC transporter" evidence="6">
    <location>
        <begin position="5"/>
        <end position="244"/>
    </location>
</feature>
<dbReference type="Pfam" id="PF00005">
    <property type="entry name" value="ABC_tran"/>
    <property type="match status" value="2"/>
</dbReference>
<keyword evidence="2" id="KW-0813">Transport</keyword>
<evidence type="ECO:0000259" key="6">
    <source>
        <dbReference type="PROSITE" id="PS50893"/>
    </source>
</evidence>
<keyword evidence="4" id="KW-0067">ATP-binding</keyword>
<dbReference type="InterPro" id="IPR027417">
    <property type="entry name" value="P-loop_NTPase"/>
</dbReference>
<dbReference type="InterPro" id="IPR003439">
    <property type="entry name" value="ABC_transporter-like_ATP-bd"/>
</dbReference>
<evidence type="ECO:0000256" key="1">
    <source>
        <dbReference type="ARBA" id="ARBA00005417"/>
    </source>
</evidence>
<comment type="similarity">
    <text evidence="1">Belongs to the ABC transporter superfamily.</text>
</comment>
<dbReference type="CDD" id="cd03224">
    <property type="entry name" value="ABC_TM1139_LivF_branched"/>
    <property type="match status" value="1"/>
</dbReference>
<gene>
    <name evidence="7" type="ORF">Phou_062250</name>
</gene>
<dbReference type="Proteomes" id="UP000482800">
    <property type="component" value="Unassembled WGS sequence"/>
</dbReference>
<dbReference type="PROSITE" id="PS50893">
    <property type="entry name" value="ABC_TRANSPORTER_2"/>
    <property type="match status" value="2"/>
</dbReference>
<dbReference type="GO" id="GO:0005524">
    <property type="term" value="F:ATP binding"/>
    <property type="evidence" value="ECO:0007669"/>
    <property type="project" value="UniProtKB-KW"/>
</dbReference>
<keyword evidence="3" id="KW-0547">Nucleotide-binding</keyword>
<dbReference type="Gene3D" id="3.40.50.300">
    <property type="entry name" value="P-loop containing nucleotide triphosphate hydrolases"/>
    <property type="match status" value="2"/>
</dbReference>
<keyword evidence="5" id="KW-0029">Amino-acid transport</keyword>
<dbReference type="InterPro" id="IPR017871">
    <property type="entry name" value="ABC_transporter-like_CS"/>
</dbReference>
<dbReference type="AlphaFoldDB" id="A0A6V8KN05"/>
<evidence type="ECO:0000256" key="5">
    <source>
        <dbReference type="ARBA" id="ARBA00022970"/>
    </source>
</evidence>
<dbReference type="GO" id="GO:0015807">
    <property type="term" value="P:L-amino acid transport"/>
    <property type="evidence" value="ECO:0007669"/>
    <property type="project" value="TreeGrafter"/>
</dbReference>
<sequence length="509" mass="53840">MTTLLEVKGVGRRFGELAAVTDVNLTVAAGGRHAVIGPNGAGKTTLLNLVAGTLPASTGRILLDGLDVTGMSVAGRARQGMGRTWQHPATFDRLSVATNLALAHQRTGCPDHGTRWPRPHQPHTCVRELATGAGLADHLFTAAGTLSYGMRRRLEVAMALAARPRLLLLDEPTAGLTTAEIDALAQRLRDLPAATGLLLVDHHIDFVTAVADTITVLHHGQQVTTGTPIQVRGHAEVQRVYLATDPGGPATTPPWEANPPADSQRRVLRVDGLSAGYHGAAVLNQIDLQLGAGQVVAVVGRSGAGKTTLINTIAGLHPARCGRITVDYTTVTGAGPRRRQQYGIGLVPQGRRLFRDLSVAEHLAVPQPRHQRAWTTFGADQMYELFGALAGRRRHRPGELSGGEQQMLAMARALVGKPRVLLLDEPSEGLAPTVIDDLARIITDLSTGHQVAVLLAEQNLPLALRVADQLCVLHEGRIALQTTPAAVAADPHLLDPYLGAAAVTTTEAA</sequence>
<dbReference type="EMBL" id="BLPF01000002">
    <property type="protein sequence ID" value="GFJ82045.1"/>
    <property type="molecule type" value="Genomic_DNA"/>
</dbReference>
<dbReference type="PANTHER" id="PTHR43820:SF4">
    <property type="entry name" value="HIGH-AFFINITY BRANCHED-CHAIN AMINO ACID TRANSPORT ATP-BINDING PROTEIN LIVF"/>
    <property type="match status" value="1"/>
</dbReference>
<evidence type="ECO:0000256" key="4">
    <source>
        <dbReference type="ARBA" id="ARBA00022840"/>
    </source>
</evidence>
<dbReference type="GO" id="GO:0016887">
    <property type="term" value="F:ATP hydrolysis activity"/>
    <property type="evidence" value="ECO:0007669"/>
    <property type="project" value="InterPro"/>
</dbReference>
<evidence type="ECO:0000313" key="8">
    <source>
        <dbReference type="Proteomes" id="UP000482800"/>
    </source>
</evidence>
<dbReference type="GO" id="GO:0015658">
    <property type="term" value="F:branched-chain amino acid transmembrane transporter activity"/>
    <property type="evidence" value="ECO:0007669"/>
    <property type="project" value="TreeGrafter"/>
</dbReference>
<name>A0A6V8KN05_9ACTN</name>
<evidence type="ECO:0000256" key="2">
    <source>
        <dbReference type="ARBA" id="ARBA00022448"/>
    </source>
</evidence>
<feature type="domain" description="ABC transporter" evidence="6">
    <location>
        <begin position="268"/>
        <end position="500"/>
    </location>
</feature>
<organism evidence="7 8">
    <name type="scientific">Phytohabitans houttuyneae</name>
    <dbReference type="NCBI Taxonomy" id="1076126"/>
    <lineage>
        <taxon>Bacteria</taxon>
        <taxon>Bacillati</taxon>
        <taxon>Actinomycetota</taxon>
        <taxon>Actinomycetes</taxon>
        <taxon>Micromonosporales</taxon>
        <taxon>Micromonosporaceae</taxon>
    </lineage>
</organism>
<evidence type="ECO:0000313" key="7">
    <source>
        <dbReference type="EMBL" id="GFJ82045.1"/>
    </source>
</evidence>
<comment type="caution">
    <text evidence="7">The sequence shown here is derived from an EMBL/GenBank/DDBJ whole genome shotgun (WGS) entry which is preliminary data.</text>
</comment>
<dbReference type="InterPro" id="IPR003593">
    <property type="entry name" value="AAA+_ATPase"/>
</dbReference>
<accession>A0A6V8KN05</accession>
<evidence type="ECO:0000256" key="3">
    <source>
        <dbReference type="ARBA" id="ARBA00022741"/>
    </source>
</evidence>
<dbReference type="PANTHER" id="PTHR43820">
    <property type="entry name" value="HIGH-AFFINITY BRANCHED-CHAIN AMINO ACID TRANSPORT ATP-BINDING PROTEIN LIVF"/>
    <property type="match status" value="1"/>
</dbReference>
<keyword evidence="8" id="KW-1185">Reference proteome</keyword>
<reference evidence="7 8" key="1">
    <citation type="submission" date="2020-03" db="EMBL/GenBank/DDBJ databases">
        <title>Whole genome shotgun sequence of Phytohabitans houttuyneae NBRC 108639.</title>
        <authorList>
            <person name="Komaki H."/>
            <person name="Tamura T."/>
        </authorList>
    </citation>
    <scope>NUCLEOTIDE SEQUENCE [LARGE SCALE GENOMIC DNA]</scope>
    <source>
        <strain evidence="7 8">NBRC 108639</strain>
    </source>
</reference>
<proteinExistence type="inferred from homology"/>
<protein>
    <recommendedName>
        <fullName evidence="6">ABC transporter domain-containing protein</fullName>
    </recommendedName>
</protein>
<dbReference type="SMART" id="SM00382">
    <property type="entry name" value="AAA"/>
    <property type="match status" value="2"/>
</dbReference>
<dbReference type="RefSeq" id="WP_173062039.1">
    <property type="nucleotide sequence ID" value="NZ_BAABGO010000057.1"/>
</dbReference>
<dbReference type="InterPro" id="IPR052156">
    <property type="entry name" value="BCAA_Transport_ATP-bd_LivF"/>
</dbReference>
<reference evidence="7 8" key="2">
    <citation type="submission" date="2020-03" db="EMBL/GenBank/DDBJ databases">
        <authorList>
            <person name="Ichikawa N."/>
            <person name="Kimura A."/>
            <person name="Kitahashi Y."/>
            <person name="Uohara A."/>
        </authorList>
    </citation>
    <scope>NUCLEOTIDE SEQUENCE [LARGE SCALE GENOMIC DNA]</scope>
    <source>
        <strain evidence="7 8">NBRC 108639</strain>
    </source>
</reference>